<name>A0ACB5RXU5_9PEZI</name>
<keyword evidence="2" id="KW-1185">Reference proteome</keyword>
<dbReference type="EMBL" id="BSXG01000018">
    <property type="protein sequence ID" value="GME25253.1"/>
    <property type="molecule type" value="Genomic_DNA"/>
</dbReference>
<evidence type="ECO:0000313" key="1">
    <source>
        <dbReference type="EMBL" id="GME25253.1"/>
    </source>
</evidence>
<evidence type="ECO:0000313" key="2">
    <source>
        <dbReference type="Proteomes" id="UP001165186"/>
    </source>
</evidence>
<protein>
    <submittedName>
        <fullName evidence="1">Uncharacterized protein</fullName>
    </submittedName>
</protein>
<organism evidence="1 2">
    <name type="scientific">Neofusicoccum parvum</name>
    <dbReference type="NCBI Taxonomy" id="310453"/>
    <lineage>
        <taxon>Eukaryota</taxon>
        <taxon>Fungi</taxon>
        <taxon>Dikarya</taxon>
        <taxon>Ascomycota</taxon>
        <taxon>Pezizomycotina</taxon>
        <taxon>Dothideomycetes</taxon>
        <taxon>Dothideomycetes incertae sedis</taxon>
        <taxon>Botryosphaeriales</taxon>
        <taxon>Botryosphaeriaceae</taxon>
        <taxon>Neofusicoccum</taxon>
    </lineage>
</organism>
<accession>A0ACB5RXU5</accession>
<proteinExistence type="predicted"/>
<reference evidence="1" key="1">
    <citation type="submission" date="2024-09" db="EMBL/GenBank/DDBJ databases">
        <title>Draft Genome Sequences of Neofusicoccum parvum.</title>
        <authorList>
            <person name="Ashida A."/>
            <person name="Camagna M."/>
            <person name="Tanaka A."/>
            <person name="Takemoto D."/>
        </authorList>
    </citation>
    <scope>NUCLEOTIDE SEQUENCE</scope>
    <source>
        <strain evidence="1">PPO83</strain>
    </source>
</reference>
<sequence>MPQLPTRTASSPQVPLSKPSRLATGPDSQSASFPGRAPGRPETAARASTDAASDKATAAFVRRTLCAHQISSNILAGGEQGKPSQKPLDELLPPLTSSNEVDLQLYGIIAVIIKEFVYAWYAKITPDHVFVDEVIRIIAHCTRALEQRLRKVDLEALILDEMPQLASQHLEAYRTARRASEDNALAPGYRQIYHTLRPHPALTPVPSEADPATILEQRENEASWRQLLVQGVLAVLLPTEDLENACLRALVAEIVSEMIIGGGVSNKVCEPWLLWEAVEKIADVLHPRAVESDAAPRGSGPKATSRLEHFGLLGAGTAGGGDAVAQPRKPWSDGLGGWWAIGDLSSLFWTLCQYAFLAFTALRAAWAALAASPSLPERSTLVSSPLDSSRQSLETLAGGDEPTAVLDMSAWTCAAQLLELHARMPWLAGVVSLAHWGAVSGPARVGGTNGPLDRLLSHEIRTRLLNPDLLPPLLRTLRTSLFPNNAPAPPRTPPTPEEELAIKRRAARAVLDAVPAFVRSRLFGGGSGGSPGASGGSEDGDQEEVEADEGGGGVDAVQQKEVERLLGVLGDPYLNKHLIFGIIELVVVRLLPEMGEMGVDELMDERLG</sequence>
<gene>
    <name evidence="1" type="primary">g12769</name>
    <name evidence="1" type="ORF">NpPPO83_00012769</name>
</gene>
<dbReference type="Proteomes" id="UP001165186">
    <property type="component" value="Unassembled WGS sequence"/>
</dbReference>
<comment type="caution">
    <text evidence="1">The sequence shown here is derived from an EMBL/GenBank/DDBJ whole genome shotgun (WGS) entry which is preliminary data.</text>
</comment>